<dbReference type="GO" id="GO:0030246">
    <property type="term" value="F:carbohydrate binding"/>
    <property type="evidence" value="ECO:0007669"/>
    <property type="project" value="InterPro"/>
</dbReference>
<dbReference type="GeneID" id="96778925"/>
<dbReference type="InterPro" id="IPR008183">
    <property type="entry name" value="Aldose_1/G6P_1-epimerase"/>
</dbReference>
<name>A0A6I2UJ03_9FIRM</name>
<dbReference type="GO" id="GO:0016853">
    <property type="term" value="F:isomerase activity"/>
    <property type="evidence" value="ECO:0007669"/>
    <property type="project" value="InterPro"/>
</dbReference>
<proteinExistence type="predicted"/>
<evidence type="ECO:0000313" key="2">
    <source>
        <dbReference type="Proteomes" id="UP000433181"/>
    </source>
</evidence>
<evidence type="ECO:0000313" key="1">
    <source>
        <dbReference type="EMBL" id="MSU08992.1"/>
    </source>
</evidence>
<dbReference type="RefSeq" id="WP_154407152.1">
    <property type="nucleotide sequence ID" value="NZ_VUNR01000014.1"/>
</dbReference>
<reference evidence="1 2" key="1">
    <citation type="submission" date="2019-08" db="EMBL/GenBank/DDBJ databases">
        <title>In-depth cultivation of the pig gut microbiome towards novel bacterial diversity and tailored functional studies.</title>
        <authorList>
            <person name="Wylensek D."/>
            <person name="Hitch T.C.A."/>
            <person name="Clavel T."/>
        </authorList>
    </citation>
    <scope>NUCLEOTIDE SEQUENCE [LARGE SCALE GENOMIC DNA]</scope>
    <source>
        <strain evidence="1 2">WCA-693-APC-5D-A</strain>
    </source>
</reference>
<dbReference type="CDD" id="cd09024">
    <property type="entry name" value="Aldose_epim_lacX"/>
    <property type="match status" value="1"/>
</dbReference>
<protein>
    <submittedName>
        <fullName evidence="1">Aldose 1-epimerase family protein</fullName>
    </submittedName>
</protein>
<accession>A0A6I2UJ03</accession>
<organism evidence="1 2">
    <name type="scientific">Anaerovibrio slackiae</name>
    <dbReference type="NCBI Taxonomy" id="2652309"/>
    <lineage>
        <taxon>Bacteria</taxon>
        <taxon>Bacillati</taxon>
        <taxon>Bacillota</taxon>
        <taxon>Negativicutes</taxon>
        <taxon>Selenomonadales</taxon>
        <taxon>Selenomonadaceae</taxon>
        <taxon>Anaerovibrio</taxon>
    </lineage>
</organism>
<dbReference type="EMBL" id="VUNR01000014">
    <property type="protein sequence ID" value="MSU08992.1"/>
    <property type="molecule type" value="Genomic_DNA"/>
</dbReference>
<dbReference type="InterPro" id="IPR014718">
    <property type="entry name" value="GH-type_carb-bd"/>
</dbReference>
<keyword evidence="2" id="KW-1185">Reference proteome</keyword>
<dbReference type="Gene3D" id="2.70.98.10">
    <property type="match status" value="1"/>
</dbReference>
<dbReference type="InterPro" id="IPR011013">
    <property type="entry name" value="Gal_mutarotase_sf_dom"/>
</dbReference>
<dbReference type="AlphaFoldDB" id="A0A6I2UJ03"/>
<dbReference type="SUPFAM" id="SSF74650">
    <property type="entry name" value="Galactose mutarotase-like"/>
    <property type="match status" value="1"/>
</dbReference>
<sequence length="293" mass="33077">MEKVLQNENLSIVVNSFGGALSSIRDKEGTEYLWQGDKRYWSGQAPVLFPICGSLRNDRAVIGGGKETCMPRHGIVRKKEFVLEKADGEEIVYSIAADESTLAQYPYDFKLSVSYRLSGKTIEIKYTVENRGDVVMPCFLGAHPGFNCPLTDDTVYEDYYLEFEQAEDCTAAVNHPDTGLVDRQSRQPFLQGTNRLPLDYKYFAVDAVTLDRLKSRRVRLATEKHNKGIEVDFADFPYLILWSTANKSPFIALEPWSGLSTCTDEGDVFEEKADVSLIEPLGKKEFKLRISIL</sequence>
<dbReference type="Pfam" id="PF01263">
    <property type="entry name" value="Aldose_epim"/>
    <property type="match status" value="1"/>
</dbReference>
<dbReference type="InterPro" id="IPR037481">
    <property type="entry name" value="LacX"/>
</dbReference>
<dbReference type="Proteomes" id="UP000433181">
    <property type="component" value="Unassembled WGS sequence"/>
</dbReference>
<gene>
    <name evidence="1" type="ORF">FYJ84_08345</name>
</gene>
<comment type="caution">
    <text evidence="1">The sequence shown here is derived from an EMBL/GenBank/DDBJ whole genome shotgun (WGS) entry which is preliminary data.</text>
</comment>
<dbReference type="GO" id="GO:0005975">
    <property type="term" value="P:carbohydrate metabolic process"/>
    <property type="evidence" value="ECO:0007669"/>
    <property type="project" value="InterPro"/>
</dbReference>